<keyword evidence="1 3" id="KW-0808">Transferase</keyword>
<name>D6Z2Y8_DESAT</name>
<dbReference type="AlphaFoldDB" id="D6Z2Y8"/>
<dbReference type="Pfam" id="PF08003">
    <property type="entry name" value="Methyltransf_9"/>
    <property type="match status" value="1"/>
</dbReference>
<dbReference type="GO" id="GO:0008168">
    <property type="term" value="F:methyltransferase activity"/>
    <property type="evidence" value="ECO:0007669"/>
    <property type="project" value="UniProtKB-KW"/>
</dbReference>
<organism evidence="3 4">
    <name type="scientific">Desulfurivibrio alkaliphilus (strain DSM 19089 / UNIQEM U267 / AHT2)</name>
    <dbReference type="NCBI Taxonomy" id="589865"/>
    <lineage>
        <taxon>Bacteria</taxon>
        <taxon>Pseudomonadati</taxon>
        <taxon>Thermodesulfobacteriota</taxon>
        <taxon>Desulfobulbia</taxon>
        <taxon>Desulfobulbales</taxon>
        <taxon>Desulfobulbaceae</taxon>
        <taxon>Desulfurivibrio</taxon>
    </lineage>
</organism>
<dbReference type="InParanoid" id="D6Z2Y8"/>
<dbReference type="eggNOG" id="COG0500">
    <property type="taxonomic scope" value="Bacteria"/>
</dbReference>
<dbReference type="HOGENOM" id="CLU_052665_0_0_7"/>
<reference evidence="4" key="1">
    <citation type="submission" date="2010-02" db="EMBL/GenBank/DDBJ databases">
        <title>Complete sequence of Desulfurivibrio alkaliphilus AHT2.</title>
        <authorList>
            <consortium name="US DOE Joint Genome Institute"/>
            <person name="Pitluck S."/>
            <person name="Chertkov O."/>
            <person name="Detter J.C."/>
            <person name="Han C."/>
            <person name="Tapia R."/>
            <person name="Larimer F."/>
            <person name="Land M."/>
            <person name="Hauser L."/>
            <person name="Kyrpides N."/>
            <person name="Mikhailova N."/>
            <person name="Sorokin D.Y."/>
            <person name="Muyzer G."/>
            <person name="Woyke T."/>
        </authorList>
    </citation>
    <scope>NUCLEOTIDE SEQUENCE [LARGE SCALE GENOMIC DNA]</scope>
    <source>
        <strain evidence="4">DSM 19089 / UNIQEM U267 / AHT2</strain>
    </source>
</reference>
<gene>
    <name evidence="3" type="ordered locus">DaAHT2_1216</name>
</gene>
<dbReference type="CDD" id="cd02440">
    <property type="entry name" value="AdoMet_MTases"/>
    <property type="match status" value="1"/>
</dbReference>
<evidence type="ECO:0000313" key="4">
    <source>
        <dbReference type="Proteomes" id="UP000001508"/>
    </source>
</evidence>
<protein>
    <submittedName>
        <fullName evidence="3">Methyltransferase putative</fullName>
    </submittedName>
</protein>
<evidence type="ECO:0000313" key="3">
    <source>
        <dbReference type="EMBL" id="ADH85913.1"/>
    </source>
</evidence>
<dbReference type="RefSeq" id="WP_013163442.1">
    <property type="nucleotide sequence ID" value="NC_014216.1"/>
</dbReference>
<dbReference type="KEGG" id="dak:DaAHT2_1216"/>
<dbReference type="NCBIfam" id="NF011650">
    <property type="entry name" value="PRK15068.1"/>
    <property type="match status" value="1"/>
</dbReference>
<evidence type="ECO:0000256" key="1">
    <source>
        <dbReference type="ARBA" id="ARBA00022679"/>
    </source>
</evidence>
<keyword evidence="4" id="KW-1185">Reference proteome</keyword>
<dbReference type="FunCoup" id="D6Z2Y8">
    <property type="interactions" value="8"/>
</dbReference>
<dbReference type="Proteomes" id="UP000001508">
    <property type="component" value="Chromosome"/>
</dbReference>
<sequence>MDIKAADYLDLMPKADDGAVRRWRADHEKRLARPKKGFLRFQEPWRQICTLPPAESCDFSGDAVRIGRCGELNHTQYDLLHESLRRFMPWRKGPFSLFGLEIDAEWQSFRKWDRLLPGLPELENRMVADIGCNNGYYMFRLLPRRPAAVVGFEPVLQHYYCFKSLQHLAGQAAKPLFIEPMGVEQIGLYPASFDVIFLMGVIYHRRDPLTMLQQLHAALRPGGTLVLESQAIPGTDSLALFPERTYAKAPGVYFVPTAACLHNWLSRAGFKTVHLLSQVPTSPEEQRRTEWMTFESYSDFLDPENPARTIEGYPAPDRVIFIAKI</sequence>
<dbReference type="EMBL" id="CP001940">
    <property type="protein sequence ID" value="ADH85913.1"/>
    <property type="molecule type" value="Genomic_DNA"/>
</dbReference>
<dbReference type="GO" id="GO:0016765">
    <property type="term" value="F:transferase activity, transferring alkyl or aryl (other than methyl) groups"/>
    <property type="evidence" value="ECO:0007669"/>
    <property type="project" value="InterPro"/>
</dbReference>
<dbReference type="GO" id="GO:0002098">
    <property type="term" value="P:tRNA wobble uridine modification"/>
    <property type="evidence" value="ECO:0007669"/>
    <property type="project" value="InterPro"/>
</dbReference>
<evidence type="ECO:0000256" key="2">
    <source>
        <dbReference type="ARBA" id="ARBA00022694"/>
    </source>
</evidence>
<dbReference type="SUPFAM" id="SSF53335">
    <property type="entry name" value="S-adenosyl-L-methionine-dependent methyltransferases"/>
    <property type="match status" value="1"/>
</dbReference>
<dbReference type="NCBIfam" id="TIGR00452">
    <property type="entry name" value="tRNA 5-methoxyuridine(34)/uridine 5-oxyacetic acid(34) synthase CmoB"/>
    <property type="match status" value="1"/>
</dbReference>
<accession>D6Z2Y8</accession>
<dbReference type="InterPro" id="IPR029063">
    <property type="entry name" value="SAM-dependent_MTases_sf"/>
</dbReference>
<keyword evidence="2" id="KW-0819">tRNA processing</keyword>
<dbReference type="InterPro" id="IPR010017">
    <property type="entry name" value="CmoB"/>
</dbReference>
<dbReference type="HAMAP" id="MF_01590">
    <property type="entry name" value="tRNA_carboxymethyltr_CmoB"/>
    <property type="match status" value="1"/>
</dbReference>
<dbReference type="InterPro" id="IPR027555">
    <property type="entry name" value="Mo5U34_MeTrfas-like"/>
</dbReference>
<dbReference type="Gene3D" id="3.40.50.150">
    <property type="entry name" value="Vaccinia Virus protein VP39"/>
    <property type="match status" value="1"/>
</dbReference>
<proteinExistence type="inferred from homology"/>
<dbReference type="GO" id="GO:0032259">
    <property type="term" value="P:methylation"/>
    <property type="evidence" value="ECO:0007669"/>
    <property type="project" value="UniProtKB-KW"/>
</dbReference>
<keyword evidence="3" id="KW-0489">Methyltransferase</keyword>
<dbReference type="STRING" id="589865.DaAHT2_1216"/>
<dbReference type="OrthoDB" id="9765084at2"/>